<evidence type="ECO:0000256" key="1">
    <source>
        <dbReference type="SAM" id="Phobius"/>
    </source>
</evidence>
<protein>
    <submittedName>
        <fullName evidence="2">Uncharacterized protein</fullName>
    </submittedName>
</protein>
<keyword evidence="1" id="KW-1133">Transmembrane helix</keyword>
<dbReference type="EMBL" id="AKAU01000292">
    <property type="protein sequence ID" value="EIM93897.1"/>
    <property type="molecule type" value="Genomic_DNA"/>
</dbReference>
<evidence type="ECO:0000313" key="2">
    <source>
        <dbReference type="EMBL" id="EIM93897.1"/>
    </source>
</evidence>
<keyword evidence="3" id="KW-1185">Reference proteome</keyword>
<comment type="caution">
    <text evidence="2">The sequence shown here is derived from an EMBL/GenBank/DDBJ whole genome shotgun (WGS) entry which is preliminary data.</text>
</comment>
<feature type="transmembrane region" description="Helical" evidence="1">
    <location>
        <begin position="37"/>
        <end position="56"/>
    </location>
</feature>
<keyword evidence="1" id="KW-0812">Transmembrane</keyword>
<organism evidence="2 3">
    <name type="scientific">Paraburkholderia hospita</name>
    <dbReference type="NCBI Taxonomy" id="169430"/>
    <lineage>
        <taxon>Bacteria</taxon>
        <taxon>Pseudomonadati</taxon>
        <taxon>Pseudomonadota</taxon>
        <taxon>Betaproteobacteria</taxon>
        <taxon>Burkholderiales</taxon>
        <taxon>Burkholderiaceae</taxon>
        <taxon>Paraburkholderia</taxon>
    </lineage>
</organism>
<evidence type="ECO:0000313" key="3">
    <source>
        <dbReference type="Proteomes" id="UP000004980"/>
    </source>
</evidence>
<keyword evidence="1" id="KW-0472">Membrane</keyword>
<dbReference type="Proteomes" id="UP000004980">
    <property type="component" value="Unassembled WGS sequence"/>
</dbReference>
<accession>A0ABN0F5G6</accession>
<reference evidence="2 3" key="1">
    <citation type="journal article" date="2012" name="J. Bacteriol.">
        <title>Draft Genome Sequence of the Soil Bacterium Burkholderia terrae Strain BS001, Which Interacts with Fungal Surface Structures.</title>
        <authorList>
            <person name="Nazir R."/>
            <person name="Hansen M.A."/>
            <person name="Sorensen S."/>
            <person name="van Elsas J.D."/>
        </authorList>
    </citation>
    <scope>NUCLEOTIDE SEQUENCE [LARGE SCALE GENOMIC DNA]</scope>
    <source>
        <strain evidence="2 3">BS001</strain>
    </source>
</reference>
<name>A0ABN0F5G6_9BURK</name>
<sequence>MAGMLFFLSAELSEVFKEAIEYYNDSKQHHGIREWAAFYGSVIMAGSAWLPLYLVFKICEKKLVDAGVRSTQ</sequence>
<proteinExistence type="predicted"/>
<gene>
    <name evidence="2" type="ORF">WQE_47719</name>
</gene>